<accession>A0ABP0J3I3</accession>
<evidence type="ECO:0000256" key="1">
    <source>
        <dbReference type="SAM" id="MobiDB-lite"/>
    </source>
</evidence>
<evidence type="ECO:0008006" key="4">
    <source>
        <dbReference type="Google" id="ProtNLM"/>
    </source>
</evidence>
<feature type="compositionally biased region" description="Basic and acidic residues" evidence="1">
    <location>
        <begin position="22"/>
        <end position="38"/>
    </location>
</feature>
<gene>
    <name evidence="2" type="ORF">CCMP2556_LOCUS9389</name>
</gene>
<reference evidence="2 3" key="1">
    <citation type="submission" date="2024-02" db="EMBL/GenBank/DDBJ databases">
        <authorList>
            <person name="Chen Y."/>
            <person name="Shah S."/>
            <person name="Dougan E. K."/>
            <person name="Thang M."/>
            <person name="Chan C."/>
        </authorList>
    </citation>
    <scope>NUCLEOTIDE SEQUENCE [LARGE SCALE GENOMIC DNA]</scope>
</reference>
<name>A0ABP0J3I3_9DINO</name>
<keyword evidence="3" id="KW-1185">Reference proteome</keyword>
<feature type="region of interest" description="Disordered" evidence="1">
    <location>
        <begin position="17"/>
        <end position="56"/>
    </location>
</feature>
<sequence length="224" mass="23559">MWAPFFDLPKDLGCECTGSSAHPDEEAPAVRDESEPKATAKVPQTSAASAPLRPGTVGLGSHAPELKIAGLRIRGGPGRCLAGVPLVQDRAYWEVHVIEVGPPLSSVLLVGVAAQGPEEHLTQRLGATARSFGIQFGAGEPLNVGDVIGIACNQATFPVSVTAWHNGAPVPAPMPRGLKGELWPSLFLSDCVVDWALAESHWKHQSSRPQGFEALMPSRGLIGD</sequence>
<dbReference type="EMBL" id="CAXAMN010004358">
    <property type="protein sequence ID" value="CAK9008784.1"/>
    <property type="molecule type" value="Genomic_DNA"/>
</dbReference>
<evidence type="ECO:0000313" key="3">
    <source>
        <dbReference type="Proteomes" id="UP001642484"/>
    </source>
</evidence>
<comment type="caution">
    <text evidence="2">The sequence shown here is derived from an EMBL/GenBank/DDBJ whole genome shotgun (WGS) entry which is preliminary data.</text>
</comment>
<protein>
    <recommendedName>
        <fullName evidence="4">SPRY domain-containing protein 7</fullName>
    </recommendedName>
</protein>
<organism evidence="2 3">
    <name type="scientific">Durusdinium trenchii</name>
    <dbReference type="NCBI Taxonomy" id="1381693"/>
    <lineage>
        <taxon>Eukaryota</taxon>
        <taxon>Sar</taxon>
        <taxon>Alveolata</taxon>
        <taxon>Dinophyceae</taxon>
        <taxon>Suessiales</taxon>
        <taxon>Symbiodiniaceae</taxon>
        <taxon>Durusdinium</taxon>
    </lineage>
</organism>
<proteinExistence type="predicted"/>
<dbReference type="Proteomes" id="UP001642484">
    <property type="component" value="Unassembled WGS sequence"/>
</dbReference>
<evidence type="ECO:0000313" key="2">
    <source>
        <dbReference type="EMBL" id="CAK9008784.1"/>
    </source>
</evidence>